<dbReference type="AlphaFoldDB" id="A0A366HW56"/>
<comment type="caution">
    <text evidence="2">The sequence shown here is derived from an EMBL/GenBank/DDBJ whole genome shotgun (WGS) entry which is preliminary data.</text>
</comment>
<name>A0A366HW56_9BACT</name>
<evidence type="ECO:0000313" key="3">
    <source>
        <dbReference type="Proteomes" id="UP000253426"/>
    </source>
</evidence>
<sequence length="81" mass="8901">MKVILSRLAVAFSSLGVIGCAASDGGYPASMAHGQSSGGRTYEQAREYSYRVDASDSYPWTVNTRPQENWNRNRNINDAAR</sequence>
<reference evidence="2 3" key="1">
    <citation type="submission" date="2018-06" db="EMBL/GenBank/DDBJ databases">
        <title>Genomic Encyclopedia of Type Strains, Phase IV (KMG-IV): sequencing the most valuable type-strain genomes for metagenomic binning, comparative biology and taxonomic classification.</title>
        <authorList>
            <person name="Goeker M."/>
        </authorList>
    </citation>
    <scope>NUCLEOTIDE SEQUENCE [LARGE SCALE GENOMIC DNA]</scope>
    <source>
        <strain evidence="2 3">DSM 25532</strain>
    </source>
</reference>
<accession>A0A366HW56</accession>
<evidence type="ECO:0008006" key="4">
    <source>
        <dbReference type="Google" id="ProtNLM"/>
    </source>
</evidence>
<protein>
    <recommendedName>
        <fullName evidence="4">Lipoprotein</fullName>
    </recommendedName>
</protein>
<gene>
    <name evidence="2" type="ORF">DES53_101614</name>
</gene>
<evidence type="ECO:0000256" key="1">
    <source>
        <dbReference type="SAM" id="SignalP"/>
    </source>
</evidence>
<feature type="chain" id="PRO_5016721618" description="Lipoprotein" evidence="1">
    <location>
        <begin position="23"/>
        <end position="81"/>
    </location>
</feature>
<keyword evidence="1" id="KW-0732">Signal</keyword>
<organism evidence="2 3">
    <name type="scientific">Roseimicrobium gellanilyticum</name>
    <dbReference type="NCBI Taxonomy" id="748857"/>
    <lineage>
        <taxon>Bacteria</taxon>
        <taxon>Pseudomonadati</taxon>
        <taxon>Verrucomicrobiota</taxon>
        <taxon>Verrucomicrobiia</taxon>
        <taxon>Verrucomicrobiales</taxon>
        <taxon>Verrucomicrobiaceae</taxon>
        <taxon>Roseimicrobium</taxon>
    </lineage>
</organism>
<evidence type="ECO:0000313" key="2">
    <source>
        <dbReference type="EMBL" id="RBP47814.1"/>
    </source>
</evidence>
<dbReference type="Proteomes" id="UP000253426">
    <property type="component" value="Unassembled WGS sequence"/>
</dbReference>
<dbReference type="RefSeq" id="WP_113956720.1">
    <property type="nucleotide sequence ID" value="NZ_QNRR01000001.1"/>
</dbReference>
<dbReference type="PROSITE" id="PS51257">
    <property type="entry name" value="PROKAR_LIPOPROTEIN"/>
    <property type="match status" value="1"/>
</dbReference>
<feature type="signal peptide" evidence="1">
    <location>
        <begin position="1"/>
        <end position="22"/>
    </location>
</feature>
<keyword evidence="3" id="KW-1185">Reference proteome</keyword>
<dbReference type="EMBL" id="QNRR01000001">
    <property type="protein sequence ID" value="RBP47814.1"/>
    <property type="molecule type" value="Genomic_DNA"/>
</dbReference>
<proteinExistence type="predicted"/>